<evidence type="ECO:0000256" key="4">
    <source>
        <dbReference type="ARBA" id="ARBA00017176"/>
    </source>
</evidence>
<dbReference type="GO" id="GO:0019171">
    <property type="term" value="F:(3R)-hydroxyacyl-[acyl-carrier-protein] dehydratase activity"/>
    <property type="evidence" value="ECO:0007669"/>
    <property type="project" value="UniProtKB-EC"/>
</dbReference>
<comment type="similarity">
    <text evidence="2">Belongs to the thioester dehydratase family. FabZ subfamily.</text>
</comment>
<evidence type="ECO:0000256" key="11">
    <source>
        <dbReference type="ARBA" id="ARBA00029890"/>
    </source>
</evidence>
<dbReference type="InterPro" id="IPR013114">
    <property type="entry name" value="FabA_FabZ"/>
</dbReference>
<keyword evidence="5" id="KW-0963">Cytoplasm</keyword>
<evidence type="ECO:0000256" key="3">
    <source>
        <dbReference type="ARBA" id="ARBA00013167"/>
    </source>
</evidence>
<dbReference type="Pfam" id="PF07977">
    <property type="entry name" value="FabA"/>
    <property type="match status" value="1"/>
</dbReference>
<evidence type="ECO:0000256" key="6">
    <source>
        <dbReference type="ARBA" id="ARBA00022516"/>
    </source>
</evidence>
<dbReference type="Gene3D" id="3.10.129.10">
    <property type="entry name" value="Hotdog Thioesterase"/>
    <property type="match status" value="1"/>
</dbReference>
<dbReference type="CDD" id="cd01288">
    <property type="entry name" value="FabZ"/>
    <property type="match status" value="1"/>
</dbReference>
<sequence>MMDYDVKKLLPHRDPFLFIDEVLEVDEQSIVAKWFVSPDSDFFKGHFPNFPIMPGVLVLEAMAQSTGVLGSHIMRQTANKSSVYLLCGIEKTRFRKKVLPGDTLIFKSSVISSKRGIWKFKCAAYSEEELVCSAEILCADRSLDE</sequence>
<dbReference type="Proteomes" id="UP000320146">
    <property type="component" value="Unassembled WGS sequence"/>
</dbReference>
<evidence type="ECO:0000256" key="5">
    <source>
        <dbReference type="ARBA" id="ARBA00022490"/>
    </source>
</evidence>
<evidence type="ECO:0000313" key="14">
    <source>
        <dbReference type="Proteomes" id="UP000320146"/>
    </source>
</evidence>
<comment type="caution">
    <text evidence="13">The sequence shown here is derived from an EMBL/GenBank/DDBJ whole genome shotgun (WGS) entry which is preliminary data.</text>
</comment>
<evidence type="ECO:0000256" key="2">
    <source>
        <dbReference type="ARBA" id="ARBA00009174"/>
    </source>
</evidence>
<comment type="function">
    <text evidence="10">Involved in unsaturated fatty acids biosynthesis. Catalyzes the dehydration of short chain beta-hydroxyacyl-ACPs and long chain saturated and unsaturated beta-hydroxyacyl-ACPs.</text>
</comment>
<dbReference type="SUPFAM" id="SSF54637">
    <property type="entry name" value="Thioesterase/thiol ester dehydrase-isomerase"/>
    <property type="match status" value="1"/>
</dbReference>
<gene>
    <name evidence="13" type="ORF">EVA99_02955</name>
</gene>
<dbReference type="EC" id="4.2.1.59" evidence="3"/>
<keyword evidence="8" id="KW-0443">Lipid metabolism</keyword>
<dbReference type="PANTHER" id="PTHR30272">
    <property type="entry name" value="3-HYDROXYACYL-[ACYL-CARRIER-PROTEIN] DEHYDRATASE"/>
    <property type="match status" value="1"/>
</dbReference>
<dbReference type="NCBIfam" id="NF000582">
    <property type="entry name" value="PRK00006.1"/>
    <property type="match status" value="1"/>
</dbReference>
<dbReference type="EMBL" id="SHBL01000021">
    <property type="protein sequence ID" value="RZO23884.1"/>
    <property type="molecule type" value="Genomic_DNA"/>
</dbReference>
<evidence type="ECO:0000256" key="7">
    <source>
        <dbReference type="ARBA" id="ARBA00022556"/>
    </source>
</evidence>
<dbReference type="InterPro" id="IPR029069">
    <property type="entry name" value="HotDog_dom_sf"/>
</dbReference>
<name>A0A520MRN4_9GAMM</name>
<dbReference type="PANTHER" id="PTHR30272:SF1">
    <property type="entry name" value="3-HYDROXYACYL-[ACYL-CARRIER-PROTEIN] DEHYDRATASE"/>
    <property type="match status" value="1"/>
</dbReference>
<protein>
    <recommendedName>
        <fullName evidence="4">3-hydroxyacyl-[acyl-carrier-protein] dehydratase FabZ</fullName>
        <ecNumber evidence="3">4.2.1.59</ecNumber>
    </recommendedName>
    <alternativeName>
        <fullName evidence="11">(3R)-hydroxymyristoyl-[acyl-carrier-protein] dehydratase</fullName>
    </alternativeName>
    <alternativeName>
        <fullName evidence="12">Beta-hydroxyacyl-ACP dehydratase</fullName>
    </alternativeName>
</protein>
<keyword evidence="9" id="KW-0456">Lyase</keyword>
<reference evidence="13 14" key="1">
    <citation type="submission" date="2019-02" db="EMBL/GenBank/DDBJ databases">
        <title>Prokaryotic population dynamics and viral predation in marine succession experiment using metagenomics: the confinement effect.</title>
        <authorList>
            <person name="Haro-Moreno J.M."/>
            <person name="Rodriguez-Valera F."/>
            <person name="Lopez-Perez M."/>
        </authorList>
    </citation>
    <scope>NUCLEOTIDE SEQUENCE [LARGE SCALE GENOMIC DNA]</scope>
    <source>
        <strain evidence="13">MED-G166</strain>
    </source>
</reference>
<accession>A0A520MRN4</accession>
<dbReference type="GO" id="GO:0009245">
    <property type="term" value="P:lipid A biosynthetic process"/>
    <property type="evidence" value="ECO:0007669"/>
    <property type="project" value="UniProtKB-KW"/>
</dbReference>
<evidence type="ECO:0000313" key="13">
    <source>
        <dbReference type="EMBL" id="RZO23884.1"/>
    </source>
</evidence>
<evidence type="ECO:0000256" key="1">
    <source>
        <dbReference type="ARBA" id="ARBA00004496"/>
    </source>
</evidence>
<evidence type="ECO:0000256" key="12">
    <source>
        <dbReference type="ARBA" id="ARBA00032213"/>
    </source>
</evidence>
<organism evidence="13 14">
    <name type="scientific">SAR86 cluster bacterium</name>
    <dbReference type="NCBI Taxonomy" id="2030880"/>
    <lineage>
        <taxon>Bacteria</taxon>
        <taxon>Pseudomonadati</taxon>
        <taxon>Pseudomonadota</taxon>
        <taxon>Gammaproteobacteria</taxon>
        <taxon>SAR86 cluster</taxon>
    </lineage>
</organism>
<keyword evidence="6" id="KW-0444">Lipid biosynthesis</keyword>
<evidence type="ECO:0000256" key="10">
    <source>
        <dbReference type="ARBA" id="ARBA00025049"/>
    </source>
</evidence>
<proteinExistence type="inferred from homology"/>
<dbReference type="GO" id="GO:0005737">
    <property type="term" value="C:cytoplasm"/>
    <property type="evidence" value="ECO:0007669"/>
    <property type="project" value="UniProtKB-SubCell"/>
</dbReference>
<evidence type="ECO:0000256" key="8">
    <source>
        <dbReference type="ARBA" id="ARBA00023098"/>
    </source>
</evidence>
<dbReference type="GO" id="GO:0016020">
    <property type="term" value="C:membrane"/>
    <property type="evidence" value="ECO:0007669"/>
    <property type="project" value="GOC"/>
</dbReference>
<keyword evidence="7" id="KW-0441">Lipid A biosynthesis</keyword>
<dbReference type="FunFam" id="3.10.129.10:FF:000001">
    <property type="entry name" value="3-hydroxyacyl-[acyl-carrier-protein] dehydratase FabZ"/>
    <property type="match status" value="1"/>
</dbReference>
<comment type="subcellular location">
    <subcellularLocation>
        <location evidence="1">Cytoplasm</location>
    </subcellularLocation>
</comment>
<dbReference type="AlphaFoldDB" id="A0A520MRN4"/>
<evidence type="ECO:0000256" key="9">
    <source>
        <dbReference type="ARBA" id="ARBA00023239"/>
    </source>
</evidence>